<dbReference type="SUPFAM" id="SSF46785">
    <property type="entry name" value="Winged helix' DNA-binding domain"/>
    <property type="match status" value="1"/>
</dbReference>
<reference evidence="3 4" key="1">
    <citation type="journal article" date="2019" name="Int. J. Syst. Evol. Microbiol.">
        <title>The Global Catalogue of Microorganisms (GCM) 10K type strain sequencing project: providing services to taxonomists for standard genome sequencing and annotation.</title>
        <authorList>
            <consortium name="The Broad Institute Genomics Platform"/>
            <consortium name="The Broad Institute Genome Sequencing Center for Infectious Disease"/>
            <person name="Wu L."/>
            <person name="Ma J."/>
        </authorList>
    </citation>
    <scope>NUCLEOTIDE SEQUENCE [LARGE SCALE GENOMIC DNA]</scope>
    <source>
        <strain evidence="3 4">JCM 16009</strain>
    </source>
</reference>
<organism evidence="3 4">
    <name type="scientific">Pseudonocardia ailaonensis</name>
    <dbReference type="NCBI Taxonomy" id="367279"/>
    <lineage>
        <taxon>Bacteria</taxon>
        <taxon>Bacillati</taxon>
        <taxon>Actinomycetota</taxon>
        <taxon>Actinomycetes</taxon>
        <taxon>Pseudonocardiales</taxon>
        <taxon>Pseudonocardiaceae</taxon>
        <taxon>Pseudonocardia</taxon>
    </lineage>
</organism>
<name>A0ABN2N7L4_9PSEU</name>
<protein>
    <recommendedName>
        <fullName evidence="2">HTH marR-type domain-containing protein</fullName>
    </recommendedName>
</protein>
<sequence>MDEPETLGDAFWAVARMLRGRNKDALAPWDVTPSQFRALATLARHGAVRLSVLAEHLRIAPRSATEVVDELETRGLASRATDPADRRATLVGLTEKGTELVREVHAARRAESETLFAGLDEQDRADLARILGRLRDTDTRDRDTRDRDARDARGRDAEGAPAGGRSGA</sequence>
<proteinExistence type="predicted"/>
<dbReference type="InterPro" id="IPR036390">
    <property type="entry name" value="WH_DNA-bd_sf"/>
</dbReference>
<evidence type="ECO:0000313" key="3">
    <source>
        <dbReference type="EMBL" id="GAA1855719.1"/>
    </source>
</evidence>
<dbReference type="InterPro" id="IPR036388">
    <property type="entry name" value="WH-like_DNA-bd_sf"/>
</dbReference>
<dbReference type="PROSITE" id="PS50995">
    <property type="entry name" value="HTH_MARR_2"/>
    <property type="match status" value="1"/>
</dbReference>
<evidence type="ECO:0000259" key="2">
    <source>
        <dbReference type="PROSITE" id="PS50995"/>
    </source>
</evidence>
<evidence type="ECO:0000256" key="1">
    <source>
        <dbReference type="SAM" id="MobiDB-lite"/>
    </source>
</evidence>
<feature type="domain" description="HTH marR-type" evidence="2">
    <location>
        <begin position="4"/>
        <end position="136"/>
    </location>
</feature>
<feature type="region of interest" description="Disordered" evidence="1">
    <location>
        <begin position="131"/>
        <end position="168"/>
    </location>
</feature>
<accession>A0ABN2N7L4</accession>
<dbReference type="Gene3D" id="1.10.10.10">
    <property type="entry name" value="Winged helix-like DNA-binding domain superfamily/Winged helix DNA-binding domain"/>
    <property type="match status" value="1"/>
</dbReference>
<keyword evidence="4" id="KW-1185">Reference proteome</keyword>
<gene>
    <name evidence="3" type="ORF">GCM10009836_39820</name>
</gene>
<evidence type="ECO:0000313" key="4">
    <source>
        <dbReference type="Proteomes" id="UP001500449"/>
    </source>
</evidence>
<dbReference type="SMART" id="SM00347">
    <property type="entry name" value="HTH_MARR"/>
    <property type="match status" value="1"/>
</dbReference>
<dbReference type="PANTHER" id="PTHR33164">
    <property type="entry name" value="TRANSCRIPTIONAL REGULATOR, MARR FAMILY"/>
    <property type="match status" value="1"/>
</dbReference>
<feature type="compositionally biased region" description="Basic and acidic residues" evidence="1">
    <location>
        <begin position="131"/>
        <end position="158"/>
    </location>
</feature>
<dbReference type="PANTHER" id="PTHR33164:SF57">
    <property type="entry name" value="MARR-FAMILY TRANSCRIPTIONAL REGULATOR"/>
    <property type="match status" value="1"/>
</dbReference>
<dbReference type="Proteomes" id="UP001500449">
    <property type="component" value="Unassembled WGS sequence"/>
</dbReference>
<comment type="caution">
    <text evidence="3">The sequence shown here is derived from an EMBL/GenBank/DDBJ whole genome shotgun (WGS) entry which is preliminary data.</text>
</comment>
<dbReference type="Pfam" id="PF01047">
    <property type="entry name" value="MarR"/>
    <property type="match status" value="1"/>
</dbReference>
<dbReference type="RefSeq" id="WP_344418964.1">
    <property type="nucleotide sequence ID" value="NZ_BAAAQK010000012.1"/>
</dbReference>
<dbReference type="InterPro" id="IPR000835">
    <property type="entry name" value="HTH_MarR-typ"/>
</dbReference>
<dbReference type="EMBL" id="BAAAQK010000012">
    <property type="protein sequence ID" value="GAA1855719.1"/>
    <property type="molecule type" value="Genomic_DNA"/>
</dbReference>
<dbReference type="PRINTS" id="PR00598">
    <property type="entry name" value="HTHMARR"/>
</dbReference>
<dbReference type="InterPro" id="IPR039422">
    <property type="entry name" value="MarR/SlyA-like"/>
</dbReference>